<name>A0A0D1ZI95_9EURO</name>
<dbReference type="AlphaFoldDB" id="A0A0D1ZI95"/>
<protein>
    <submittedName>
        <fullName evidence="1">Uncharacterized protein</fullName>
    </submittedName>
</protein>
<gene>
    <name evidence="1" type="ORF">PV07_07406</name>
</gene>
<dbReference type="EMBL" id="KN847043">
    <property type="protein sequence ID" value="KIW27686.1"/>
    <property type="molecule type" value="Genomic_DNA"/>
</dbReference>
<dbReference type="VEuPathDB" id="FungiDB:PV07_07406"/>
<dbReference type="HOGENOM" id="CLU_2120837_0_0_1"/>
<sequence>MILIVRELQKVCVPTITSAIVSQTLSMTVKSKLHLGRFLKPSTLLVKPFQLRADETSVCEVKQLQETFGIAVNAVTSTIQSCLQEDALFVDTRSVSIVLMLNRVAADGGAMARL</sequence>
<evidence type="ECO:0000313" key="1">
    <source>
        <dbReference type="EMBL" id="KIW27686.1"/>
    </source>
</evidence>
<dbReference type="Proteomes" id="UP000054466">
    <property type="component" value="Unassembled WGS sequence"/>
</dbReference>
<dbReference type="OrthoDB" id="10522007at2759"/>
<organism evidence="1 2">
    <name type="scientific">Cladophialophora immunda</name>
    <dbReference type="NCBI Taxonomy" id="569365"/>
    <lineage>
        <taxon>Eukaryota</taxon>
        <taxon>Fungi</taxon>
        <taxon>Dikarya</taxon>
        <taxon>Ascomycota</taxon>
        <taxon>Pezizomycotina</taxon>
        <taxon>Eurotiomycetes</taxon>
        <taxon>Chaetothyriomycetidae</taxon>
        <taxon>Chaetothyriales</taxon>
        <taxon>Herpotrichiellaceae</taxon>
        <taxon>Cladophialophora</taxon>
    </lineage>
</organism>
<evidence type="ECO:0000313" key="2">
    <source>
        <dbReference type="Proteomes" id="UP000054466"/>
    </source>
</evidence>
<keyword evidence="2" id="KW-1185">Reference proteome</keyword>
<proteinExistence type="predicted"/>
<dbReference type="GeneID" id="27346600"/>
<accession>A0A0D1ZI95</accession>
<dbReference type="RefSeq" id="XP_016247902.1">
    <property type="nucleotide sequence ID" value="XM_016394483.1"/>
</dbReference>
<reference evidence="1 2" key="1">
    <citation type="submission" date="2015-01" db="EMBL/GenBank/DDBJ databases">
        <title>The Genome Sequence of Cladophialophora immunda CBS83496.</title>
        <authorList>
            <consortium name="The Broad Institute Genomics Platform"/>
            <person name="Cuomo C."/>
            <person name="de Hoog S."/>
            <person name="Gorbushina A."/>
            <person name="Stielow B."/>
            <person name="Teixiera M."/>
            <person name="Abouelleil A."/>
            <person name="Chapman S.B."/>
            <person name="Priest M."/>
            <person name="Young S.K."/>
            <person name="Wortman J."/>
            <person name="Nusbaum C."/>
            <person name="Birren B."/>
        </authorList>
    </citation>
    <scope>NUCLEOTIDE SEQUENCE [LARGE SCALE GENOMIC DNA]</scope>
    <source>
        <strain evidence="1 2">CBS 83496</strain>
    </source>
</reference>